<dbReference type="Proteomes" id="UP001341840">
    <property type="component" value="Unassembled WGS sequence"/>
</dbReference>
<organism evidence="2 3">
    <name type="scientific">Stylosanthes scabra</name>
    <dbReference type="NCBI Taxonomy" id="79078"/>
    <lineage>
        <taxon>Eukaryota</taxon>
        <taxon>Viridiplantae</taxon>
        <taxon>Streptophyta</taxon>
        <taxon>Embryophyta</taxon>
        <taxon>Tracheophyta</taxon>
        <taxon>Spermatophyta</taxon>
        <taxon>Magnoliopsida</taxon>
        <taxon>eudicotyledons</taxon>
        <taxon>Gunneridae</taxon>
        <taxon>Pentapetalae</taxon>
        <taxon>rosids</taxon>
        <taxon>fabids</taxon>
        <taxon>Fabales</taxon>
        <taxon>Fabaceae</taxon>
        <taxon>Papilionoideae</taxon>
        <taxon>50 kb inversion clade</taxon>
        <taxon>dalbergioids sensu lato</taxon>
        <taxon>Dalbergieae</taxon>
        <taxon>Pterocarpus clade</taxon>
        <taxon>Stylosanthes</taxon>
    </lineage>
</organism>
<accession>A0ABU6ZSU7</accession>
<comment type="caution">
    <text evidence="2">The sequence shown here is derived from an EMBL/GenBank/DDBJ whole genome shotgun (WGS) entry which is preliminary data.</text>
</comment>
<name>A0ABU6ZSU7_9FABA</name>
<feature type="region of interest" description="Disordered" evidence="1">
    <location>
        <begin position="226"/>
        <end position="261"/>
    </location>
</feature>
<feature type="compositionally biased region" description="Acidic residues" evidence="1">
    <location>
        <begin position="251"/>
        <end position="261"/>
    </location>
</feature>
<feature type="compositionally biased region" description="Polar residues" evidence="1">
    <location>
        <begin position="44"/>
        <end position="57"/>
    </location>
</feature>
<feature type="region of interest" description="Disordered" evidence="1">
    <location>
        <begin position="38"/>
        <end position="76"/>
    </location>
</feature>
<reference evidence="2 3" key="1">
    <citation type="journal article" date="2023" name="Plants (Basel)">
        <title>Bridging the Gap: Combining Genomics and Transcriptomics Approaches to Understand Stylosanthes scabra, an Orphan Legume from the Brazilian Caatinga.</title>
        <authorList>
            <person name="Ferreira-Neto J.R.C."/>
            <person name="da Silva M.D."/>
            <person name="Binneck E."/>
            <person name="de Melo N.F."/>
            <person name="da Silva R.H."/>
            <person name="de Melo A.L.T.M."/>
            <person name="Pandolfi V."/>
            <person name="Bustamante F.O."/>
            <person name="Brasileiro-Vidal A.C."/>
            <person name="Benko-Iseppon A.M."/>
        </authorList>
    </citation>
    <scope>NUCLEOTIDE SEQUENCE [LARGE SCALE GENOMIC DNA]</scope>
    <source>
        <tissue evidence="2">Leaves</tissue>
    </source>
</reference>
<gene>
    <name evidence="2" type="ORF">PIB30_087916</name>
</gene>
<protein>
    <submittedName>
        <fullName evidence="2">Uncharacterized protein</fullName>
    </submittedName>
</protein>
<proteinExistence type="predicted"/>
<dbReference type="EMBL" id="JASCZI010273431">
    <property type="protein sequence ID" value="MED6224831.1"/>
    <property type="molecule type" value="Genomic_DNA"/>
</dbReference>
<feature type="non-terminal residue" evidence="2">
    <location>
        <position position="1"/>
    </location>
</feature>
<sequence length="261" mass="27697">IPAATSSTPLLLSPPCSRSSAPATLSTASSHLRRILPSTELPGQPQQTCIAQRVSSSQRREGGAGPNRKGAAEPPVRSAARLTEHLFCSNPISKNCKLLSGTVSLAAFNNSAVSYVNGYDELTKRECEEAGSEGMTFLACVVDSIIIVADSTIVPKPHVLRIGALITLNAIIERSATCAILDVIDNVNANTIILPHTKLELILHDTIYCSGYLGIVKDRSGPWQMGVTGEQMRPSASSAAQDPPLHPPTSLEDDNADYMDP</sequence>
<evidence type="ECO:0000313" key="2">
    <source>
        <dbReference type="EMBL" id="MED6224831.1"/>
    </source>
</evidence>
<keyword evidence="3" id="KW-1185">Reference proteome</keyword>
<feature type="region of interest" description="Disordered" evidence="1">
    <location>
        <begin position="1"/>
        <end position="24"/>
    </location>
</feature>
<evidence type="ECO:0000313" key="3">
    <source>
        <dbReference type="Proteomes" id="UP001341840"/>
    </source>
</evidence>
<evidence type="ECO:0000256" key="1">
    <source>
        <dbReference type="SAM" id="MobiDB-lite"/>
    </source>
</evidence>